<feature type="domain" description="N-acetyltransferase" evidence="1">
    <location>
        <begin position="1"/>
        <end position="129"/>
    </location>
</feature>
<sequence length="365" mass="40970">MVYRNGAPVSPDENLIPIDCMGFVAEIDGRIVGAFTGIDMWSTHHHRLVRTMGIASVGVLQEARSQGVGKALMAESMRSLKESNFVLASLYPFRGSFYRKFGYEYCGLRRRITCPAADFPSVEPTLPVRALKPHELDLVRPCYEAFAERYNGMNLRNEQQWVRQMGGETPFSLFTFGDPIEGYVAVRLQSTFWEDQPIREFVWTSSRAYATGLSFVKTLLVNKTSATWDEPGDGLFAARHFERGISVGIENPIMYRVIDVPSSLRGLRCEHGEGEFVLEVADTQLPENAGPWRVRFNSDGTTVEAVEASQTGIRLGIGAYTQAWMGEPGWEGVRFTDDLEVLAPAHLDAARKLMPFRRGLCLDYF</sequence>
<dbReference type="CDD" id="cd04301">
    <property type="entry name" value="NAT_SF"/>
    <property type="match status" value="1"/>
</dbReference>
<dbReference type="GO" id="GO:0030649">
    <property type="term" value="P:aminoglycoside antibiotic catabolic process"/>
    <property type="evidence" value="ECO:0007669"/>
    <property type="project" value="TreeGrafter"/>
</dbReference>
<dbReference type="KEGG" id="npy:NPRO_16360"/>
<dbReference type="Gene3D" id="3.40.630.30">
    <property type="match status" value="2"/>
</dbReference>
<dbReference type="InterPro" id="IPR036527">
    <property type="entry name" value="SCP2_sterol-bd_dom_sf"/>
</dbReference>
<dbReference type="Proteomes" id="UP000662873">
    <property type="component" value="Chromosome"/>
</dbReference>
<dbReference type="Gene3D" id="3.30.1050.10">
    <property type="entry name" value="SCP2 sterol-binding domain"/>
    <property type="match status" value="1"/>
</dbReference>
<reference evidence="2" key="1">
    <citation type="journal article" name="DNA Res.">
        <title>The physiological potential of anammox bacteria as revealed by their core genome structure.</title>
        <authorList>
            <person name="Okubo T."/>
            <person name="Toyoda A."/>
            <person name="Fukuhara K."/>
            <person name="Uchiyama I."/>
            <person name="Harigaya Y."/>
            <person name="Kuroiwa M."/>
            <person name="Suzuki T."/>
            <person name="Murakami Y."/>
            <person name="Suwa Y."/>
            <person name="Takami H."/>
        </authorList>
    </citation>
    <scope>NUCLEOTIDE SEQUENCE</scope>
    <source>
        <strain evidence="2">317325-2</strain>
    </source>
</reference>
<name>A0A809SA40_9BACT</name>
<dbReference type="InterPro" id="IPR016181">
    <property type="entry name" value="Acyl_CoA_acyltransferase"/>
</dbReference>
<organism evidence="2 3">
    <name type="scientific">Candidatus Nitrosymbiomonas proteolyticus</name>
    <dbReference type="NCBI Taxonomy" id="2608984"/>
    <lineage>
        <taxon>Bacteria</taxon>
        <taxon>Bacillati</taxon>
        <taxon>Armatimonadota</taxon>
        <taxon>Armatimonadota incertae sedis</taxon>
        <taxon>Candidatus Nitrosymbiomonas</taxon>
    </lineage>
</organism>
<evidence type="ECO:0000259" key="1">
    <source>
        <dbReference type="PROSITE" id="PS51186"/>
    </source>
</evidence>
<dbReference type="SUPFAM" id="SSF55729">
    <property type="entry name" value="Acyl-CoA N-acyltransferases (Nat)"/>
    <property type="match status" value="1"/>
</dbReference>
<dbReference type="PANTHER" id="PTHR37817:SF1">
    <property type="entry name" value="N-ACETYLTRANSFERASE EIS"/>
    <property type="match status" value="1"/>
</dbReference>
<evidence type="ECO:0000313" key="3">
    <source>
        <dbReference type="Proteomes" id="UP000662873"/>
    </source>
</evidence>
<evidence type="ECO:0000313" key="2">
    <source>
        <dbReference type="EMBL" id="BBO24041.1"/>
    </source>
</evidence>
<dbReference type="AlphaFoldDB" id="A0A809SA40"/>
<proteinExistence type="predicted"/>
<dbReference type="InterPro" id="IPR000182">
    <property type="entry name" value="GNAT_dom"/>
</dbReference>
<dbReference type="SUPFAM" id="SSF55718">
    <property type="entry name" value="SCP-like"/>
    <property type="match status" value="1"/>
</dbReference>
<protein>
    <submittedName>
        <fullName evidence="2">Acetyltransferase</fullName>
    </submittedName>
</protein>
<dbReference type="InterPro" id="IPR025559">
    <property type="entry name" value="Eis_dom"/>
</dbReference>
<gene>
    <name evidence="2" type="ORF">NPRO_16360</name>
</gene>
<dbReference type="PANTHER" id="PTHR37817">
    <property type="entry name" value="N-ACETYLTRANSFERASE EIS"/>
    <property type="match status" value="1"/>
</dbReference>
<dbReference type="Pfam" id="PF13527">
    <property type="entry name" value="Acetyltransf_9"/>
    <property type="match status" value="1"/>
</dbReference>
<accession>A0A809SA40</accession>
<dbReference type="GO" id="GO:0034069">
    <property type="term" value="F:aminoglycoside N-acetyltransferase activity"/>
    <property type="evidence" value="ECO:0007669"/>
    <property type="project" value="TreeGrafter"/>
</dbReference>
<dbReference type="PROSITE" id="PS51186">
    <property type="entry name" value="GNAT"/>
    <property type="match status" value="1"/>
</dbReference>
<dbReference type="Pfam" id="PF13530">
    <property type="entry name" value="SCP2_2"/>
    <property type="match status" value="1"/>
</dbReference>
<keyword evidence="2" id="KW-0808">Transferase</keyword>
<dbReference type="EMBL" id="AP021858">
    <property type="protein sequence ID" value="BBO24041.1"/>
    <property type="molecule type" value="Genomic_DNA"/>
</dbReference>
<dbReference type="InterPro" id="IPR051554">
    <property type="entry name" value="Acetyltransferase_Eis"/>
</dbReference>